<dbReference type="RefSeq" id="WP_091413444.1">
    <property type="nucleotide sequence ID" value="NZ_LT629749.1"/>
</dbReference>
<dbReference type="STRING" id="546871.SAMN04488543_2697"/>
<accession>A0A1H1WEX0</accession>
<name>A0A1H1WEX0_9ACTN</name>
<dbReference type="Proteomes" id="UP000199092">
    <property type="component" value="Chromosome I"/>
</dbReference>
<evidence type="ECO:0000313" key="2">
    <source>
        <dbReference type="Proteomes" id="UP000199092"/>
    </source>
</evidence>
<dbReference type="EMBL" id="LT629749">
    <property type="protein sequence ID" value="SDS94699.1"/>
    <property type="molecule type" value="Genomic_DNA"/>
</dbReference>
<reference evidence="1 2" key="1">
    <citation type="submission" date="2016-10" db="EMBL/GenBank/DDBJ databases">
        <authorList>
            <person name="de Groot N.N."/>
        </authorList>
    </citation>
    <scope>NUCLEOTIDE SEQUENCE [LARGE SCALE GENOMIC DNA]</scope>
    <source>
        <strain evidence="1 2">DSM 21741</strain>
    </source>
</reference>
<dbReference type="OrthoDB" id="5483139at2"/>
<organism evidence="1 2">
    <name type="scientific">Friedmanniella luteola</name>
    <dbReference type="NCBI Taxonomy" id="546871"/>
    <lineage>
        <taxon>Bacteria</taxon>
        <taxon>Bacillati</taxon>
        <taxon>Actinomycetota</taxon>
        <taxon>Actinomycetes</taxon>
        <taxon>Propionibacteriales</taxon>
        <taxon>Nocardioidaceae</taxon>
        <taxon>Friedmanniella</taxon>
    </lineage>
</organism>
<dbReference type="AlphaFoldDB" id="A0A1H1WEX0"/>
<keyword evidence="2" id="KW-1185">Reference proteome</keyword>
<protein>
    <submittedName>
        <fullName evidence="1">Uncharacterized protein</fullName>
    </submittedName>
</protein>
<evidence type="ECO:0000313" key="1">
    <source>
        <dbReference type="EMBL" id="SDS94699.1"/>
    </source>
</evidence>
<sequence length="500" mass="57052">MDNKYRIKPTRRSFVQGESVSFEVNLKEEYGGNFVWAILTSEGDQTKTVKEQLVKRGGKDDPHTYAIPVGGLAPGSYHLVLRTWQPAGGHAGAGGALETSAEHAFSVIQDVGERIQLVNEAALGHPEAERPFATFPGFTTFLKEQGLNFKKKGRFFGAFGENNYQELKRLALQYVQDKHCDSLDELIPDGYLRARMEAEPLLPGKFYDKHFMPCVELIWNYWLEEGMLVQTLNVILARFQNRRLGSDRDPLARFDITPLLPLRNLLWGWAEDEHQRLTLRRRAAEYEYEYGLTLIGRAVPPTRMLVERRTGFLESFHQILHQAHIYFKESDDLTVNADPFPLYRSLRECHLIVSQGSHNQYGEMAVTARADFLTMQTLLAQPPMREFLGGRPMTPYPEDWMDRVDTMKGLQGWTDTSIMHHHDLATLGERLVLTIRLGDWAGTNVGAQDARVWANAFRPAIQKYVAAYRAVTGVDLSKDLDTTMPSTLILRRLRSQRQRA</sequence>
<proteinExistence type="predicted"/>
<gene>
    <name evidence="1" type="ORF">SAMN04488543_2697</name>
</gene>